<comment type="similarity">
    <text evidence="1">Belongs to the protein kinase superfamily. ADCK protein kinase family.</text>
</comment>
<dbReference type="GO" id="GO:0016020">
    <property type="term" value="C:membrane"/>
    <property type="evidence" value="ECO:0007669"/>
    <property type="project" value="GOC"/>
</dbReference>
<dbReference type="Proteomes" id="UP000233837">
    <property type="component" value="Unassembled WGS sequence"/>
</dbReference>
<dbReference type="GO" id="GO:0046467">
    <property type="term" value="P:membrane lipid biosynthetic process"/>
    <property type="evidence" value="ECO:0007669"/>
    <property type="project" value="TreeGrafter"/>
</dbReference>
<accession>A0A2I0W0E9</accession>
<evidence type="ECO:0000256" key="2">
    <source>
        <dbReference type="SAM" id="MobiDB-lite"/>
    </source>
</evidence>
<name>A0A2I0W0E9_9ASPA</name>
<dbReference type="GO" id="GO:1901031">
    <property type="term" value="P:regulation of response to reactive oxygen species"/>
    <property type="evidence" value="ECO:0007669"/>
    <property type="project" value="TreeGrafter"/>
</dbReference>
<proteinExistence type="inferred from homology"/>
<evidence type="ECO:0000313" key="4">
    <source>
        <dbReference type="Proteomes" id="UP000233837"/>
    </source>
</evidence>
<dbReference type="STRING" id="906689.A0A2I0W0E9"/>
<dbReference type="InterPro" id="IPR050154">
    <property type="entry name" value="UbiB_kinase"/>
</dbReference>
<organism evidence="3 4">
    <name type="scientific">Dendrobium catenatum</name>
    <dbReference type="NCBI Taxonomy" id="906689"/>
    <lineage>
        <taxon>Eukaryota</taxon>
        <taxon>Viridiplantae</taxon>
        <taxon>Streptophyta</taxon>
        <taxon>Embryophyta</taxon>
        <taxon>Tracheophyta</taxon>
        <taxon>Spermatophyta</taxon>
        <taxon>Magnoliopsida</taxon>
        <taxon>Liliopsida</taxon>
        <taxon>Asparagales</taxon>
        <taxon>Orchidaceae</taxon>
        <taxon>Epidendroideae</taxon>
        <taxon>Malaxideae</taxon>
        <taxon>Dendrobiinae</taxon>
        <taxon>Dendrobium</taxon>
    </lineage>
</organism>
<sequence>MIELLDLQVKRSIQFFLDNLLSQSPDKQQTLAKIGEDLFAIATDQPLRLPSTLTFVMKAFSTIEGIGYTLDPEFSFIKAAAPYANELLFIQQKQQTGAELVNEIRRQANDSNRRLDETNPTIPRSPNVVAPPDHHLKHGLPSDHHLRPGLPPNHHLTLGLPLNFHLTPGLLPDNHLRLGLLLVHHLRTELLSDHHLMLIVLPEYCPTTTVFWTLVYYRLWSF</sequence>
<feature type="region of interest" description="Disordered" evidence="2">
    <location>
        <begin position="109"/>
        <end position="130"/>
    </location>
</feature>
<gene>
    <name evidence="3" type="ORF">MA16_Dca002388</name>
</gene>
<reference evidence="3 4" key="1">
    <citation type="journal article" date="2016" name="Sci. Rep.">
        <title>The Dendrobium catenatum Lindl. genome sequence provides insights into polysaccharide synthase, floral development and adaptive evolution.</title>
        <authorList>
            <person name="Zhang G.Q."/>
            <person name="Xu Q."/>
            <person name="Bian C."/>
            <person name="Tsai W.C."/>
            <person name="Yeh C.M."/>
            <person name="Liu K.W."/>
            <person name="Yoshida K."/>
            <person name="Zhang L.S."/>
            <person name="Chang S.B."/>
            <person name="Chen F."/>
            <person name="Shi Y."/>
            <person name="Su Y.Y."/>
            <person name="Zhang Y.Q."/>
            <person name="Chen L.J."/>
            <person name="Yin Y."/>
            <person name="Lin M."/>
            <person name="Huang H."/>
            <person name="Deng H."/>
            <person name="Wang Z.W."/>
            <person name="Zhu S.L."/>
            <person name="Zhao X."/>
            <person name="Deng C."/>
            <person name="Niu S.C."/>
            <person name="Huang J."/>
            <person name="Wang M."/>
            <person name="Liu G.H."/>
            <person name="Yang H.J."/>
            <person name="Xiao X.J."/>
            <person name="Hsiao Y.Y."/>
            <person name="Wu W.L."/>
            <person name="Chen Y.Y."/>
            <person name="Mitsuda N."/>
            <person name="Ohme-Takagi M."/>
            <person name="Luo Y.B."/>
            <person name="Van de Peer Y."/>
            <person name="Liu Z.J."/>
        </authorList>
    </citation>
    <scope>NUCLEOTIDE SEQUENCE [LARGE SCALE GENOMIC DNA]</scope>
    <source>
        <tissue evidence="3">The whole plant</tissue>
    </source>
</reference>
<evidence type="ECO:0000313" key="3">
    <source>
        <dbReference type="EMBL" id="PKU69118.1"/>
    </source>
</evidence>
<evidence type="ECO:0000256" key="1">
    <source>
        <dbReference type="ARBA" id="ARBA00009670"/>
    </source>
</evidence>
<keyword evidence="4" id="KW-1185">Reference proteome</keyword>
<dbReference type="PANTHER" id="PTHR10566:SF113">
    <property type="entry name" value="PROTEIN ACTIVITY OF BC1 COMPLEX KINASE 7, CHLOROPLASTIC"/>
    <property type="match status" value="1"/>
</dbReference>
<protein>
    <submittedName>
        <fullName evidence="3">Uncharacterized protein</fullName>
    </submittedName>
</protein>
<reference evidence="3 4" key="2">
    <citation type="journal article" date="2017" name="Nature">
        <title>The Apostasia genome and the evolution of orchids.</title>
        <authorList>
            <person name="Zhang G.Q."/>
            <person name="Liu K.W."/>
            <person name="Li Z."/>
            <person name="Lohaus R."/>
            <person name="Hsiao Y.Y."/>
            <person name="Niu S.C."/>
            <person name="Wang J.Y."/>
            <person name="Lin Y.C."/>
            <person name="Xu Q."/>
            <person name="Chen L.J."/>
            <person name="Yoshida K."/>
            <person name="Fujiwara S."/>
            <person name="Wang Z.W."/>
            <person name="Zhang Y.Q."/>
            <person name="Mitsuda N."/>
            <person name="Wang M."/>
            <person name="Liu G.H."/>
            <person name="Pecoraro L."/>
            <person name="Huang H.X."/>
            <person name="Xiao X.J."/>
            <person name="Lin M."/>
            <person name="Wu X.Y."/>
            <person name="Wu W.L."/>
            <person name="Chen Y.Y."/>
            <person name="Chang S.B."/>
            <person name="Sakamoto S."/>
            <person name="Ohme-Takagi M."/>
            <person name="Yagi M."/>
            <person name="Zeng S.J."/>
            <person name="Shen C.Y."/>
            <person name="Yeh C.M."/>
            <person name="Luo Y.B."/>
            <person name="Tsai W.C."/>
            <person name="Van de Peer Y."/>
            <person name="Liu Z.J."/>
        </authorList>
    </citation>
    <scope>NUCLEOTIDE SEQUENCE [LARGE SCALE GENOMIC DNA]</scope>
    <source>
        <tissue evidence="3">The whole plant</tissue>
    </source>
</reference>
<dbReference type="PANTHER" id="PTHR10566">
    <property type="entry name" value="CHAPERONE-ACTIVITY OF BC1 COMPLEX CABC1 -RELATED"/>
    <property type="match status" value="1"/>
</dbReference>
<dbReference type="AlphaFoldDB" id="A0A2I0W0E9"/>
<dbReference type="EMBL" id="KZ503041">
    <property type="protein sequence ID" value="PKU69118.1"/>
    <property type="molecule type" value="Genomic_DNA"/>
</dbReference>